<evidence type="ECO:0000313" key="1">
    <source>
        <dbReference type="EMBL" id="CAD8065310.1"/>
    </source>
</evidence>
<name>A0A8S1LB96_9CILI</name>
<keyword evidence="2" id="KW-1185">Reference proteome</keyword>
<accession>A0A8S1LB96</accession>
<organism evidence="1 2">
    <name type="scientific">Paramecium sonneborni</name>
    <dbReference type="NCBI Taxonomy" id="65129"/>
    <lineage>
        <taxon>Eukaryota</taxon>
        <taxon>Sar</taxon>
        <taxon>Alveolata</taxon>
        <taxon>Ciliophora</taxon>
        <taxon>Intramacronucleata</taxon>
        <taxon>Oligohymenophorea</taxon>
        <taxon>Peniculida</taxon>
        <taxon>Parameciidae</taxon>
        <taxon>Paramecium</taxon>
    </lineage>
</organism>
<protein>
    <submittedName>
        <fullName evidence="1">Uncharacterized protein</fullName>
    </submittedName>
</protein>
<reference evidence="1" key="1">
    <citation type="submission" date="2021-01" db="EMBL/GenBank/DDBJ databases">
        <authorList>
            <consortium name="Genoscope - CEA"/>
            <person name="William W."/>
        </authorList>
    </citation>
    <scope>NUCLEOTIDE SEQUENCE</scope>
</reference>
<proteinExistence type="predicted"/>
<sequence>MLPNLAKQYLFIHEEIIMLRNCFYRLCDRGIMMIKLQFRYSLGNFRMAERIFNQINKDGGFVKYLSTLLNGSIINKVLWSFGMLSSNFRNLNKWTIRVFQKQMIRKRRYPKFVIYGIQLQVQYLCQKMNQYRVYFEIFDNDGIVQFEEFRVVYQEGVELNR</sequence>
<dbReference type="OrthoDB" id="2129491at2759"/>
<dbReference type="Proteomes" id="UP000692954">
    <property type="component" value="Unassembled WGS sequence"/>
</dbReference>
<comment type="caution">
    <text evidence="1">The sequence shown here is derived from an EMBL/GenBank/DDBJ whole genome shotgun (WGS) entry which is preliminary data.</text>
</comment>
<dbReference type="EMBL" id="CAJJDN010000020">
    <property type="protein sequence ID" value="CAD8065310.1"/>
    <property type="molecule type" value="Genomic_DNA"/>
</dbReference>
<gene>
    <name evidence="1" type="ORF">PSON_ATCC_30995.1.T0200143</name>
</gene>
<dbReference type="AlphaFoldDB" id="A0A8S1LB96"/>
<evidence type="ECO:0000313" key="2">
    <source>
        <dbReference type="Proteomes" id="UP000692954"/>
    </source>
</evidence>